<evidence type="ECO:0000259" key="3">
    <source>
        <dbReference type="Pfam" id="PF16655"/>
    </source>
</evidence>
<gene>
    <name evidence="4" type="ORF">GTQ48_11815</name>
</gene>
<dbReference type="CDD" id="cd07389">
    <property type="entry name" value="MPP_PhoD"/>
    <property type="match status" value="1"/>
</dbReference>
<feature type="signal peptide" evidence="1">
    <location>
        <begin position="1"/>
        <end position="24"/>
    </location>
</feature>
<dbReference type="InterPro" id="IPR038607">
    <property type="entry name" value="PhoD-like_sf"/>
</dbReference>
<dbReference type="InterPro" id="IPR032093">
    <property type="entry name" value="PhoD_N"/>
</dbReference>
<dbReference type="PROSITE" id="PS51257">
    <property type="entry name" value="PROKAR_LIPOPROTEIN"/>
    <property type="match status" value="1"/>
</dbReference>
<dbReference type="InterPro" id="IPR018946">
    <property type="entry name" value="PhoD-like_MPP"/>
</dbReference>
<dbReference type="InterPro" id="IPR052900">
    <property type="entry name" value="Phospholipid_Metab_Enz"/>
</dbReference>
<evidence type="ECO:0000259" key="2">
    <source>
        <dbReference type="Pfam" id="PF09423"/>
    </source>
</evidence>
<evidence type="ECO:0000256" key="1">
    <source>
        <dbReference type="SAM" id="SignalP"/>
    </source>
</evidence>
<feature type="chain" id="PRO_5026738929" evidence="1">
    <location>
        <begin position="25"/>
        <end position="558"/>
    </location>
</feature>
<dbReference type="RefSeq" id="WP_163106886.1">
    <property type="nucleotide sequence ID" value="NZ_JAAAWO010000008.1"/>
</dbReference>
<dbReference type="PANTHER" id="PTHR43606:SF2">
    <property type="entry name" value="ALKALINE PHOSPHATASE FAMILY PROTEIN (AFU_ORTHOLOGUE AFUA_5G03860)"/>
    <property type="match status" value="1"/>
</dbReference>
<dbReference type="Pfam" id="PF16655">
    <property type="entry name" value="PhoD_N"/>
    <property type="match status" value="1"/>
</dbReference>
<protein>
    <submittedName>
        <fullName evidence="4">Alkaline phosphatase</fullName>
    </submittedName>
</protein>
<dbReference type="Pfam" id="PF09423">
    <property type="entry name" value="PhoD"/>
    <property type="match status" value="1"/>
</dbReference>
<feature type="domain" description="PhoD-like phosphatase metallophosphatase" evidence="2">
    <location>
        <begin position="140"/>
        <end position="535"/>
    </location>
</feature>
<keyword evidence="1" id="KW-0732">Signal</keyword>
<dbReference type="Gene3D" id="3.60.21.70">
    <property type="entry name" value="PhoD-like phosphatase"/>
    <property type="match status" value="1"/>
</dbReference>
<dbReference type="AlphaFoldDB" id="A0A6N9TJC5"/>
<evidence type="ECO:0000313" key="4">
    <source>
        <dbReference type="EMBL" id="NDW16205.1"/>
    </source>
</evidence>
<dbReference type="Proteomes" id="UP000471381">
    <property type="component" value="Unassembled WGS sequence"/>
</dbReference>
<reference evidence="4 5" key="1">
    <citation type="submission" date="2020-01" db="EMBL/GenBank/DDBJ databases">
        <title>Genomes of bacteria type strains.</title>
        <authorList>
            <person name="Chen J."/>
            <person name="Zhu S."/>
            <person name="Yang J."/>
        </authorList>
    </citation>
    <scope>NUCLEOTIDE SEQUENCE [LARGE SCALE GENOMIC DNA]</scope>
    <source>
        <strain evidence="4 5">LMG 24078</strain>
    </source>
</reference>
<proteinExistence type="predicted"/>
<feature type="domain" description="Phospholipase D N-terminal" evidence="3">
    <location>
        <begin position="40"/>
        <end position="129"/>
    </location>
</feature>
<dbReference type="InterPro" id="IPR029052">
    <property type="entry name" value="Metallo-depent_PP-like"/>
</dbReference>
<comment type="caution">
    <text evidence="4">The sequence shown here is derived from an EMBL/GenBank/DDBJ whole genome shotgun (WGS) entry which is preliminary data.</text>
</comment>
<evidence type="ECO:0000313" key="5">
    <source>
        <dbReference type="Proteomes" id="UP000471381"/>
    </source>
</evidence>
<organism evidence="4 5">
    <name type="scientific">Alteromonas genovensis</name>
    <dbReference type="NCBI Taxonomy" id="471225"/>
    <lineage>
        <taxon>Bacteria</taxon>
        <taxon>Pseudomonadati</taxon>
        <taxon>Pseudomonadota</taxon>
        <taxon>Gammaproteobacteria</taxon>
        <taxon>Alteromonadales</taxon>
        <taxon>Alteromonadaceae</taxon>
        <taxon>Alteromonas/Salinimonas group</taxon>
        <taxon>Alteromonas</taxon>
    </lineage>
</organism>
<accession>A0A6N9TJC5</accession>
<sequence length="558" mass="62505">MDRRKFIALSSVAGVSMAISSGLAGCVSNARPSSNAAFTHGVASGDPLQSAVIIWTRAVPAGNAAKADIIWEVASDKTFKSIVASDIVSAIASQDYTVKVDVKGLSPDSQYYYRFRSADSVSAIGETRTLPSNDISEVTFGVFSCSNYPAGFFTPYMEAAKNSNIDYVLHLGDYIYEYDGEGYATENAKQIGRTFEPDNDTELFTLADYRRRYALYRTDEGLLALHQNKPFIVVWDDHEVSNDTYKDGAQNHQDDEGDFFNRRAAAIQAYYEWLPIRPTFGEARMEIYRQFTFGKLLDLYMLDTRVLARDKQLEYAHYRDKDTMAFNQTAFTKDISNPQRGLLGDAQRKWLNEAMKNSSAKWQVLGQQLLMGRMLFPVSIFNGVPREQIPAHVSYLAEIKRKQQRGETLSEKELQLVASVMPYNLDAWDGYPVERERLLTQLKQLNKPVIALAGDTHNAWHNTLTLADGTKVAVELATPGVSSPGMDNYLSMDNKAAEAMAKDLPMLIDDLQYCNLHQRGFLTLNVTNEEANATWHFVDAILTKDGKVSQTHSIILKA</sequence>
<name>A0A6N9TJC5_9ALTE</name>
<dbReference type="SUPFAM" id="SSF56300">
    <property type="entry name" value="Metallo-dependent phosphatases"/>
    <property type="match status" value="1"/>
</dbReference>
<keyword evidence="5" id="KW-1185">Reference proteome</keyword>
<dbReference type="EMBL" id="JAAAWO010000008">
    <property type="protein sequence ID" value="NDW16205.1"/>
    <property type="molecule type" value="Genomic_DNA"/>
</dbReference>
<dbReference type="Gene3D" id="2.60.40.380">
    <property type="entry name" value="Purple acid phosphatase-like, N-terminal"/>
    <property type="match status" value="1"/>
</dbReference>
<dbReference type="PANTHER" id="PTHR43606">
    <property type="entry name" value="PHOSPHATASE, PUTATIVE (AFU_ORTHOLOGUE AFUA_6G08710)-RELATED"/>
    <property type="match status" value="1"/>
</dbReference>